<feature type="region of interest" description="Disordered" evidence="1">
    <location>
        <begin position="76"/>
        <end position="134"/>
    </location>
</feature>
<dbReference type="EMBL" id="JAQNDL010000005">
    <property type="protein sequence ID" value="MDC0723496.1"/>
    <property type="molecule type" value="Genomic_DNA"/>
</dbReference>
<proteinExistence type="predicted"/>
<gene>
    <name evidence="2" type="ORF">POL25_41830</name>
</gene>
<dbReference type="Proteomes" id="UP001221686">
    <property type="component" value="Unassembled WGS sequence"/>
</dbReference>
<keyword evidence="3" id="KW-1185">Reference proteome</keyword>
<protein>
    <submittedName>
        <fullName evidence="2">Uncharacterized protein</fullName>
    </submittedName>
</protein>
<organism evidence="2 3">
    <name type="scientific">Nannocystis bainbridge</name>
    <dbReference type="NCBI Taxonomy" id="2995303"/>
    <lineage>
        <taxon>Bacteria</taxon>
        <taxon>Pseudomonadati</taxon>
        <taxon>Myxococcota</taxon>
        <taxon>Polyangia</taxon>
        <taxon>Nannocystales</taxon>
        <taxon>Nannocystaceae</taxon>
        <taxon>Nannocystis</taxon>
    </lineage>
</organism>
<sequence length="134" mass="13756">MLSSLRPPRLRVAQALIISRPQQQRLATHPPVERPQHPPAARPTTIGPSPSSSRITGSLASRLASYALACPPTAITATSARGGSGESLVSTTVESLSMPGSQSRSSLSERPGSPSNTCPAGKSISNRATVSSSS</sequence>
<feature type="compositionally biased region" description="Polar residues" evidence="1">
    <location>
        <begin position="46"/>
        <end position="56"/>
    </location>
</feature>
<reference evidence="2 3" key="1">
    <citation type="submission" date="2022-11" db="EMBL/GenBank/DDBJ databases">
        <title>Minimal conservation of predation-associated metabolite biosynthetic gene clusters underscores biosynthetic potential of Myxococcota including descriptions for ten novel species: Archangium lansinium sp. nov., Myxococcus landrumus sp. nov., Nannocystis bai.</title>
        <authorList>
            <person name="Ahearne A."/>
            <person name="Stevens C."/>
            <person name="Dowd S."/>
        </authorList>
    </citation>
    <scope>NUCLEOTIDE SEQUENCE [LARGE SCALE GENOMIC DNA]</scope>
    <source>
        <strain evidence="2 3">BB15-2</strain>
    </source>
</reference>
<dbReference type="RefSeq" id="WP_272092039.1">
    <property type="nucleotide sequence ID" value="NZ_JAQNDL010000005.1"/>
</dbReference>
<feature type="region of interest" description="Disordered" evidence="1">
    <location>
        <begin position="20"/>
        <end position="57"/>
    </location>
</feature>
<evidence type="ECO:0000256" key="1">
    <source>
        <dbReference type="SAM" id="MobiDB-lite"/>
    </source>
</evidence>
<name>A0ABT5EF77_9BACT</name>
<comment type="caution">
    <text evidence="2">The sequence shown here is derived from an EMBL/GenBank/DDBJ whole genome shotgun (WGS) entry which is preliminary data.</text>
</comment>
<evidence type="ECO:0000313" key="2">
    <source>
        <dbReference type="EMBL" id="MDC0723496.1"/>
    </source>
</evidence>
<accession>A0ABT5EF77</accession>
<evidence type="ECO:0000313" key="3">
    <source>
        <dbReference type="Proteomes" id="UP001221686"/>
    </source>
</evidence>